<evidence type="ECO:0000313" key="1">
    <source>
        <dbReference type="EMBL" id="BBH21721.1"/>
    </source>
</evidence>
<keyword evidence="2" id="KW-1185">Reference proteome</keyword>
<dbReference type="Proteomes" id="UP000275368">
    <property type="component" value="Chromosome"/>
</dbReference>
<reference evidence="1 2" key="1">
    <citation type="submission" date="2018-11" db="EMBL/GenBank/DDBJ databases">
        <title>Complete genome sequence of Paenibacillus baekrokdamisoli strain KCTC 33723.</title>
        <authorList>
            <person name="Kang S.W."/>
            <person name="Lee K.C."/>
            <person name="Kim K.K."/>
            <person name="Kim J.S."/>
            <person name="Kim D.S."/>
            <person name="Ko S.H."/>
            <person name="Yang S.H."/>
            <person name="Lee J.S."/>
        </authorList>
    </citation>
    <scope>NUCLEOTIDE SEQUENCE [LARGE SCALE GENOMIC DNA]</scope>
    <source>
        <strain evidence="1 2">KCTC 33723</strain>
    </source>
</reference>
<accession>A0A3G9J7F6</accession>
<dbReference type="AlphaFoldDB" id="A0A3G9J7F6"/>
<sequence length="57" mass="6795">MLSRKKLKRMLPKSFSACRDVIQEVAQKTKRMLPKWFSACRDVTQEVAQKTFRRIHS</sequence>
<dbReference type="EMBL" id="AP019308">
    <property type="protein sequence ID" value="BBH21721.1"/>
    <property type="molecule type" value="Genomic_DNA"/>
</dbReference>
<evidence type="ECO:0000313" key="2">
    <source>
        <dbReference type="Proteomes" id="UP000275368"/>
    </source>
</evidence>
<organism evidence="1 2">
    <name type="scientific">Paenibacillus baekrokdamisoli</name>
    <dbReference type="NCBI Taxonomy" id="1712516"/>
    <lineage>
        <taxon>Bacteria</taxon>
        <taxon>Bacillati</taxon>
        <taxon>Bacillota</taxon>
        <taxon>Bacilli</taxon>
        <taxon>Bacillales</taxon>
        <taxon>Paenibacillaceae</taxon>
        <taxon>Paenibacillus</taxon>
    </lineage>
</organism>
<name>A0A3G9J7F6_9BACL</name>
<dbReference type="KEGG" id="pbk:Back11_30660"/>
<gene>
    <name evidence="1" type="ORF">Back11_30660</name>
</gene>
<protein>
    <submittedName>
        <fullName evidence="1">Uncharacterized protein</fullName>
    </submittedName>
</protein>
<proteinExistence type="predicted"/>